<proteinExistence type="predicted"/>
<dbReference type="Proteomes" id="UP001183388">
    <property type="component" value="Unassembled WGS sequence"/>
</dbReference>
<name>A0ABU2LFZ3_9ACTN</name>
<comment type="caution">
    <text evidence="1">The sequence shown here is derived from an EMBL/GenBank/DDBJ whole genome shotgun (WGS) entry which is preliminary data.</text>
</comment>
<sequence>MDTSRFPQDLIAAQHAWYDLDERLARLPARPAGDPGGAVDDGERERRLHARLQELSLYIAGHPFWETLPGGVVAARIELKRRVRAERAARAGARGRPRAA</sequence>
<evidence type="ECO:0000313" key="2">
    <source>
        <dbReference type="Proteomes" id="UP001183388"/>
    </source>
</evidence>
<reference evidence="2" key="1">
    <citation type="submission" date="2023-07" db="EMBL/GenBank/DDBJ databases">
        <title>30 novel species of actinomycetes from the DSMZ collection.</title>
        <authorList>
            <person name="Nouioui I."/>
        </authorList>
    </citation>
    <scope>NUCLEOTIDE SEQUENCE [LARGE SCALE GENOMIC DNA]</scope>
    <source>
        <strain evidence="2">DSM 44917</strain>
    </source>
</reference>
<gene>
    <name evidence="1" type="ORF">RM780_24870</name>
</gene>
<dbReference type="EMBL" id="JAVREN010000057">
    <property type="protein sequence ID" value="MDT0310162.1"/>
    <property type="molecule type" value="Genomic_DNA"/>
</dbReference>
<accession>A0ABU2LFZ3</accession>
<keyword evidence="2" id="KW-1185">Reference proteome</keyword>
<organism evidence="1 2">
    <name type="scientific">Streptomyces boetiae</name>
    <dbReference type="NCBI Taxonomy" id="3075541"/>
    <lineage>
        <taxon>Bacteria</taxon>
        <taxon>Bacillati</taxon>
        <taxon>Actinomycetota</taxon>
        <taxon>Actinomycetes</taxon>
        <taxon>Kitasatosporales</taxon>
        <taxon>Streptomycetaceae</taxon>
        <taxon>Streptomyces</taxon>
    </lineage>
</organism>
<evidence type="ECO:0000313" key="1">
    <source>
        <dbReference type="EMBL" id="MDT0310162.1"/>
    </source>
</evidence>
<dbReference type="RefSeq" id="WP_311633131.1">
    <property type="nucleotide sequence ID" value="NZ_JAVREN010000057.1"/>
</dbReference>
<protein>
    <submittedName>
        <fullName evidence="1">Uncharacterized protein</fullName>
    </submittedName>
</protein>